<keyword evidence="1" id="KW-0732">Signal</keyword>
<organism evidence="2 4">
    <name type="scientific">Metarhizium rileyi (strain RCEF 4871)</name>
    <name type="common">Nomuraea rileyi</name>
    <dbReference type="NCBI Taxonomy" id="1649241"/>
    <lineage>
        <taxon>Eukaryota</taxon>
        <taxon>Fungi</taxon>
        <taxon>Dikarya</taxon>
        <taxon>Ascomycota</taxon>
        <taxon>Pezizomycotina</taxon>
        <taxon>Sordariomycetes</taxon>
        <taxon>Hypocreomycetidae</taxon>
        <taxon>Hypocreales</taxon>
        <taxon>Clavicipitaceae</taxon>
        <taxon>Metarhizium</taxon>
    </lineage>
</organism>
<dbReference type="Proteomes" id="UP000317257">
    <property type="component" value="Unassembled WGS sequence"/>
</dbReference>
<reference evidence="3" key="3">
    <citation type="journal article" date="2019" name="Microbiol. Resour. Announc.">
        <title>Genome Sequence of Metarhizium rileyi, a Microbial Control Agent for Lepidoptera.</title>
        <authorList>
            <person name="Binneck E."/>
            <person name="Lastra C.C.L."/>
            <person name="Sosa-Gomez D.R."/>
        </authorList>
    </citation>
    <scope>NUCLEOTIDE SEQUENCE</scope>
    <source>
        <strain evidence="3">Cep018-CH2</strain>
    </source>
</reference>
<dbReference type="OMA" id="PMAEERR"/>
<protein>
    <submittedName>
        <fullName evidence="2">Uncharacterized protein</fullName>
    </submittedName>
</protein>
<evidence type="ECO:0000256" key="1">
    <source>
        <dbReference type="SAM" id="SignalP"/>
    </source>
</evidence>
<dbReference type="AlphaFoldDB" id="A0A167A5Z1"/>
<reference evidence="2 4" key="1">
    <citation type="journal article" date="2016" name="Genome Biol. Evol.">
        <title>Divergent and convergent evolution of fungal pathogenicity.</title>
        <authorList>
            <person name="Shang Y."/>
            <person name="Xiao G."/>
            <person name="Zheng P."/>
            <person name="Cen K."/>
            <person name="Zhan S."/>
            <person name="Wang C."/>
        </authorList>
    </citation>
    <scope>NUCLEOTIDE SEQUENCE [LARGE SCALE GENOMIC DNA]</scope>
    <source>
        <strain evidence="2 4">RCEF 4871</strain>
    </source>
</reference>
<accession>A0A167A5Z1</accession>
<feature type="chain" id="PRO_5013198523" evidence="1">
    <location>
        <begin position="16"/>
        <end position="124"/>
    </location>
</feature>
<name>A0A167A5Z1_METRR</name>
<comment type="caution">
    <text evidence="2">The sequence shown here is derived from an EMBL/GenBank/DDBJ whole genome shotgun (WGS) entry which is preliminary data.</text>
</comment>
<evidence type="ECO:0000313" key="3">
    <source>
        <dbReference type="EMBL" id="TWU73544.1"/>
    </source>
</evidence>
<gene>
    <name evidence="3" type="ORF">ED733_003814</name>
    <name evidence="2" type="ORF">NOR_06614</name>
</gene>
<evidence type="ECO:0000313" key="2">
    <source>
        <dbReference type="EMBL" id="OAA38586.1"/>
    </source>
</evidence>
<dbReference type="Proteomes" id="UP000243498">
    <property type="component" value="Unassembled WGS sequence"/>
</dbReference>
<dbReference type="EMBL" id="AZHC01000025">
    <property type="protein sequence ID" value="OAA38586.1"/>
    <property type="molecule type" value="Genomic_DNA"/>
</dbReference>
<accession>A0A5C6G7K1</accession>
<feature type="signal peptide" evidence="1">
    <location>
        <begin position="1"/>
        <end position="15"/>
    </location>
</feature>
<dbReference type="OrthoDB" id="4940174at2759"/>
<proteinExistence type="predicted"/>
<sequence>MKFIYASLLCAVVSAVPMAEERRKISGAGVESLQGLSKSLEGLNSVFSGLGGLGKRDEATNKKLAAVVQTVRNALLGGRGLEQDEKTDMDKRQVGDINVAESLVKDVVSGKLASDLHEIGLIGK</sequence>
<keyword evidence="4" id="KW-1185">Reference proteome</keyword>
<reference evidence="5" key="2">
    <citation type="submission" date="2018-12" db="EMBL/GenBank/DDBJ databases">
        <title>The complete genome of Metarhizium rileyi, a key fungal pathogen of Lepidoptera.</title>
        <authorList>
            <person name="Binneck E."/>
            <person name="Lastra C.C.L."/>
            <person name="Sosa-Gomez D.R."/>
        </authorList>
    </citation>
    <scope>NUCLEOTIDE SEQUENCE [LARGE SCALE GENOMIC DNA]</scope>
    <source>
        <strain evidence="5">Cep018-CH2</strain>
    </source>
</reference>
<dbReference type="EMBL" id="SBHS01000017">
    <property type="protein sequence ID" value="TWU73544.1"/>
    <property type="molecule type" value="Genomic_DNA"/>
</dbReference>
<evidence type="ECO:0000313" key="4">
    <source>
        <dbReference type="Proteomes" id="UP000243498"/>
    </source>
</evidence>
<evidence type="ECO:0000313" key="5">
    <source>
        <dbReference type="Proteomes" id="UP000317257"/>
    </source>
</evidence>